<comment type="subcellular location">
    <subcellularLocation>
        <location evidence="1">Membrane</location>
        <topology evidence="1">Multi-pass membrane protein</topology>
    </subcellularLocation>
</comment>
<evidence type="ECO:0000256" key="3">
    <source>
        <dbReference type="ARBA" id="ARBA00022692"/>
    </source>
</evidence>
<accession>A0ABR3Y3E8</accession>
<dbReference type="PANTHER" id="PTHR43791:SF103">
    <property type="entry name" value="MAJOR FACILITATOR SUPERFAMILY (MFS) PROFILE DOMAIN-CONTAINING PROTEIN-RELATED"/>
    <property type="match status" value="1"/>
</dbReference>
<evidence type="ECO:0000256" key="2">
    <source>
        <dbReference type="ARBA" id="ARBA00022448"/>
    </source>
</evidence>
<comment type="caution">
    <text evidence="7">The sequence shown here is derived from an EMBL/GenBank/DDBJ whole genome shotgun (WGS) entry which is preliminary data.</text>
</comment>
<sequence length="98" mass="11321">MEKEMTNNESSKAEMPKSMKTPLEVTNTVSRDVDLGEALEISATFEEERKVLRKIDWIMIPLMGFCYMLQYMDKLAISQATLLGLRQDLVRDDTRCDI</sequence>
<evidence type="ECO:0000313" key="7">
    <source>
        <dbReference type="EMBL" id="KAL1882465.1"/>
    </source>
</evidence>
<feature type="region of interest" description="Disordered" evidence="6">
    <location>
        <begin position="1"/>
        <end position="23"/>
    </location>
</feature>
<feature type="compositionally biased region" description="Basic and acidic residues" evidence="6">
    <location>
        <begin position="1"/>
        <end position="17"/>
    </location>
</feature>
<dbReference type="EMBL" id="JAVDPF010000006">
    <property type="protein sequence ID" value="KAL1882465.1"/>
    <property type="molecule type" value="Genomic_DNA"/>
</dbReference>
<evidence type="ECO:0000256" key="6">
    <source>
        <dbReference type="SAM" id="MobiDB-lite"/>
    </source>
</evidence>
<evidence type="ECO:0000256" key="1">
    <source>
        <dbReference type="ARBA" id="ARBA00004141"/>
    </source>
</evidence>
<evidence type="ECO:0000313" key="8">
    <source>
        <dbReference type="Proteomes" id="UP001583193"/>
    </source>
</evidence>
<organism evidence="7 8">
    <name type="scientific">Paecilomyces lecythidis</name>
    <dbReference type="NCBI Taxonomy" id="3004212"/>
    <lineage>
        <taxon>Eukaryota</taxon>
        <taxon>Fungi</taxon>
        <taxon>Dikarya</taxon>
        <taxon>Ascomycota</taxon>
        <taxon>Pezizomycotina</taxon>
        <taxon>Eurotiomycetes</taxon>
        <taxon>Eurotiomycetidae</taxon>
        <taxon>Eurotiales</taxon>
        <taxon>Thermoascaceae</taxon>
        <taxon>Paecilomyces</taxon>
    </lineage>
</organism>
<evidence type="ECO:0000256" key="5">
    <source>
        <dbReference type="ARBA" id="ARBA00023136"/>
    </source>
</evidence>
<proteinExistence type="predicted"/>
<keyword evidence="8" id="KW-1185">Reference proteome</keyword>
<keyword evidence="4" id="KW-1133">Transmembrane helix</keyword>
<dbReference type="PANTHER" id="PTHR43791">
    <property type="entry name" value="PERMEASE-RELATED"/>
    <property type="match status" value="1"/>
</dbReference>
<reference evidence="7 8" key="1">
    <citation type="journal article" date="2024" name="IMA Fungus">
        <title>IMA Genome - F19 : A genome assembly and annotation guide to empower mycologists, including annotated draft genome sequences of Ceratocystis pirilliformis, Diaporthe australafricana, Fusarium ophioides, Paecilomyces lecythidis, and Sporothrix stenoceras.</title>
        <authorList>
            <person name="Aylward J."/>
            <person name="Wilson A.M."/>
            <person name="Visagie C.M."/>
            <person name="Spraker J."/>
            <person name="Barnes I."/>
            <person name="Buitendag C."/>
            <person name="Ceriani C."/>
            <person name="Del Mar Angel L."/>
            <person name="du Plessis D."/>
            <person name="Fuchs T."/>
            <person name="Gasser K."/>
            <person name="Kramer D."/>
            <person name="Li W."/>
            <person name="Munsamy K."/>
            <person name="Piso A."/>
            <person name="Price J.L."/>
            <person name="Sonnekus B."/>
            <person name="Thomas C."/>
            <person name="van der Nest A."/>
            <person name="van Dijk A."/>
            <person name="van Heerden A."/>
            <person name="van Vuuren N."/>
            <person name="Yilmaz N."/>
            <person name="Duong T.A."/>
            <person name="van der Merwe N.A."/>
            <person name="Wingfield M.J."/>
            <person name="Wingfield B.D."/>
        </authorList>
    </citation>
    <scope>NUCLEOTIDE SEQUENCE [LARGE SCALE GENOMIC DNA]</scope>
    <source>
        <strain evidence="7 8">CMW 18167</strain>
    </source>
</reference>
<name>A0ABR3Y3E8_9EURO</name>
<protein>
    <submittedName>
        <fullName evidence="7">Uncharacterized protein</fullName>
    </submittedName>
</protein>
<gene>
    <name evidence="7" type="ORF">Plec18167_002881</name>
</gene>
<dbReference type="Proteomes" id="UP001583193">
    <property type="component" value="Unassembled WGS sequence"/>
</dbReference>
<keyword evidence="5" id="KW-0472">Membrane</keyword>
<keyword evidence="3" id="KW-0812">Transmembrane</keyword>
<evidence type="ECO:0000256" key="4">
    <source>
        <dbReference type="ARBA" id="ARBA00022989"/>
    </source>
</evidence>
<keyword evidence="2" id="KW-0813">Transport</keyword>